<feature type="domain" description="Enoyl reductase (ER)" evidence="1">
    <location>
        <begin position="14"/>
        <end position="364"/>
    </location>
</feature>
<proteinExistence type="predicted"/>
<sequence>MSQEQKALVLPAPSTPYTIISKSIPVPGDDEVLVKLQGIALNPAEWLLPAIPVFLEGLTYPIYTGSDGAGVVEAVGKEAEAMGWKKGDRVLTQGWMSADYSTYQQYALAPARLVSKLPTSLPALEASSIPLTLGTAAFAFCLPDPVHPSPTKAAENYNNPVFFGSRSGAGIKPFWEAGAKGLMSGEPIVVFGGSSSVGQFAIQIAAHYGFSPIIATSSAKHTDFLKSLGATHVLDREASVDEIKEILQNTSIKHYFVAVMGALTQAHVDLLSPSGTVISVVPVNRPGMGPEIKFEDGKRATNVNGATHGYKEFGYGLMGALGGLLEKGVIKPNRVEKLPGGLSGITDGLERLKKGEVSGVKLVVDPTETA</sequence>
<dbReference type="Proteomes" id="UP001465976">
    <property type="component" value="Unassembled WGS sequence"/>
</dbReference>
<comment type="caution">
    <text evidence="2">The sequence shown here is derived from an EMBL/GenBank/DDBJ whole genome shotgun (WGS) entry which is preliminary data.</text>
</comment>
<dbReference type="InterPro" id="IPR013154">
    <property type="entry name" value="ADH-like_N"/>
</dbReference>
<evidence type="ECO:0000313" key="2">
    <source>
        <dbReference type="EMBL" id="KAL0568777.1"/>
    </source>
</evidence>
<dbReference type="InterPro" id="IPR036291">
    <property type="entry name" value="NAD(P)-bd_dom_sf"/>
</dbReference>
<evidence type="ECO:0000259" key="1">
    <source>
        <dbReference type="SMART" id="SM00829"/>
    </source>
</evidence>
<dbReference type="EMBL" id="JBAHYK010001261">
    <property type="protein sequence ID" value="KAL0568777.1"/>
    <property type="molecule type" value="Genomic_DNA"/>
</dbReference>
<keyword evidence="3" id="KW-1185">Reference proteome</keyword>
<gene>
    <name evidence="2" type="ORF">V5O48_013209</name>
</gene>
<reference evidence="2 3" key="1">
    <citation type="submission" date="2024-02" db="EMBL/GenBank/DDBJ databases">
        <title>A draft genome for the cacao thread blight pathogen Marasmius crinis-equi.</title>
        <authorList>
            <person name="Cohen S.P."/>
            <person name="Baruah I.K."/>
            <person name="Amoako-Attah I."/>
            <person name="Bukari Y."/>
            <person name="Meinhardt L.W."/>
            <person name="Bailey B.A."/>
        </authorList>
    </citation>
    <scope>NUCLEOTIDE SEQUENCE [LARGE SCALE GENOMIC DNA]</scope>
    <source>
        <strain evidence="2 3">GH-76</strain>
    </source>
</reference>
<name>A0ABR3F152_9AGAR</name>
<dbReference type="Pfam" id="PF08240">
    <property type="entry name" value="ADH_N"/>
    <property type="match status" value="1"/>
</dbReference>
<dbReference type="InterPro" id="IPR011032">
    <property type="entry name" value="GroES-like_sf"/>
</dbReference>
<dbReference type="CDD" id="cd08249">
    <property type="entry name" value="enoyl_reductase_like"/>
    <property type="match status" value="1"/>
</dbReference>
<dbReference type="PANTHER" id="PTHR45348">
    <property type="entry name" value="HYPOTHETICAL OXIDOREDUCTASE (EUROFUNG)"/>
    <property type="match status" value="1"/>
</dbReference>
<dbReference type="InterPro" id="IPR013149">
    <property type="entry name" value="ADH-like_C"/>
</dbReference>
<accession>A0ABR3F152</accession>
<dbReference type="InterPro" id="IPR020843">
    <property type="entry name" value="ER"/>
</dbReference>
<dbReference type="SUPFAM" id="SSF50129">
    <property type="entry name" value="GroES-like"/>
    <property type="match status" value="1"/>
</dbReference>
<evidence type="ECO:0000313" key="3">
    <source>
        <dbReference type="Proteomes" id="UP001465976"/>
    </source>
</evidence>
<dbReference type="Gene3D" id="3.90.180.10">
    <property type="entry name" value="Medium-chain alcohol dehydrogenases, catalytic domain"/>
    <property type="match status" value="1"/>
</dbReference>
<dbReference type="Pfam" id="PF00107">
    <property type="entry name" value="ADH_zinc_N"/>
    <property type="match status" value="1"/>
</dbReference>
<dbReference type="InterPro" id="IPR047122">
    <property type="entry name" value="Trans-enoyl_RdTase-like"/>
</dbReference>
<organism evidence="2 3">
    <name type="scientific">Marasmius crinis-equi</name>
    <dbReference type="NCBI Taxonomy" id="585013"/>
    <lineage>
        <taxon>Eukaryota</taxon>
        <taxon>Fungi</taxon>
        <taxon>Dikarya</taxon>
        <taxon>Basidiomycota</taxon>
        <taxon>Agaricomycotina</taxon>
        <taxon>Agaricomycetes</taxon>
        <taxon>Agaricomycetidae</taxon>
        <taxon>Agaricales</taxon>
        <taxon>Marasmiineae</taxon>
        <taxon>Marasmiaceae</taxon>
        <taxon>Marasmius</taxon>
    </lineage>
</organism>
<dbReference type="Gene3D" id="3.40.50.720">
    <property type="entry name" value="NAD(P)-binding Rossmann-like Domain"/>
    <property type="match status" value="1"/>
</dbReference>
<dbReference type="SUPFAM" id="SSF51735">
    <property type="entry name" value="NAD(P)-binding Rossmann-fold domains"/>
    <property type="match status" value="1"/>
</dbReference>
<dbReference type="PANTHER" id="PTHR45348:SF2">
    <property type="entry name" value="ZINC-TYPE ALCOHOL DEHYDROGENASE-LIKE PROTEIN C2E1P3.01"/>
    <property type="match status" value="1"/>
</dbReference>
<protein>
    <recommendedName>
        <fullName evidence="1">Enoyl reductase (ER) domain-containing protein</fullName>
    </recommendedName>
</protein>
<dbReference type="SMART" id="SM00829">
    <property type="entry name" value="PKS_ER"/>
    <property type="match status" value="1"/>
</dbReference>